<evidence type="ECO:0000259" key="4">
    <source>
        <dbReference type="PROSITE" id="PS50043"/>
    </source>
</evidence>
<dbReference type="PANTHER" id="PTHR44688:SF16">
    <property type="entry name" value="DNA-BINDING TRANSCRIPTIONAL ACTIVATOR DEVR_DOSR"/>
    <property type="match status" value="1"/>
</dbReference>
<dbReference type="InterPro" id="IPR036388">
    <property type="entry name" value="WH-like_DNA-bd_sf"/>
</dbReference>
<organism evidence="5 6">
    <name type="scientific">Actinoplanes missouriensis (strain ATCC 14538 / DSM 43046 / CBS 188.64 / JCM 3121 / NBRC 102363 / NCIMB 12654 / NRRL B-3342 / UNCC 431)</name>
    <dbReference type="NCBI Taxonomy" id="512565"/>
    <lineage>
        <taxon>Bacteria</taxon>
        <taxon>Bacillati</taxon>
        <taxon>Actinomycetota</taxon>
        <taxon>Actinomycetes</taxon>
        <taxon>Micromonosporales</taxon>
        <taxon>Micromonosporaceae</taxon>
        <taxon>Actinoplanes</taxon>
    </lineage>
</organism>
<dbReference type="eggNOG" id="COG2197">
    <property type="taxonomic scope" value="Bacteria"/>
</dbReference>
<dbReference type="GO" id="GO:0003677">
    <property type="term" value="F:DNA binding"/>
    <property type="evidence" value="ECO:0007669"/>
    <property type="project" value="UniProtKB-KW"/>
</dbReference>
<feature type="domain" description="HTH luxR-type" evidence="4">
    <location>
        <begin position="349"/>
        <end position="413"/>
    </location>
</feature>
<dbReference type="SUPFAM" id="SSF46894">
    <property type="entry name" value="C-terminal effector domain of the bipartite response regulators"/>
    <property type="match status" value="1"/>
</dbReference>
<dbReference type="InterPro" id="IPR016032">
    <property type="entry name" value="Sig_transdc_resp-reg_C-effctor"/>
</dbReference>
<protein>
    <submittedName>
        <fullName evidence="5">Putative LuxR-family transcriptional regulator</fullName>
    </submittedName>
</protein>
<keyword evidence="1" id="KW-0805">Transcription regulation</keyword>
<dbReference type="eggNOG" id="COG0457">
    <property type="taxonomic scope" value="Bacteria"/>
</dbReference>
<dbReference type="PROSITE" id="PS50043">
    <property type="entry name" value="HTH_LUXR_2"/>
    <property type="match status" value="1"/>
</dbReference>
<dbReference type="PRINTS" id="PR00038">
    <property type="entry name" value="HTHLUXR"/>
</dbReference>
<dbReference type="AlphaFoldDB" id="I0HF64"/>
<dbReference type="PANTHER" id="PTHR44688">
    <property type="entry name" value="DNA-BINDING TRANSCRIPTIONAL ACTIVATOR DEVR_DOSR"/>
    <property type="match status" value="1"/>
</dbReference>
<dbReference type="Gene3D" id="1.10.10.10">
    <property type="entry name" value="Winged helix-like DNA-binding domain superfamily/Winged helix DNA-binding domain"/>
    <property type="match status" value="1"/>
</dbReference>
<evidence type="ECO:0000313" key="6">
    <source>
        <dbReference type="Proteomes" id="UP000007882"/>
    </source>
</evidence>
<dbReference type="Pfam" id="PF00196">
    <property type="entry name" value="GerE"/>
    <property type="match status" value="1"/>
</dbReference>
<keyword evidence="6" id="KW-1185">Reference proteome</keyword>
<dbReference type="STRING" id="512565.AMIS_64310"/>
<name>I0HF64_ACTM4</name>
<dbReference type="CDD" id="cd06170">
    <property type="entry name" value="LuxR_C_like"/>
    <property type="match status" value="1"/>
</dbReference>
<dbReference type="InterPro" id="IPR000792">
    <property type="entry name" value="Tscrpt_reg_LuxR_C"/>
</dbReference>
<accession>I0HF64</accession>
<dbReference type="HOGENOM" id="CLU_658305_0_0_11"/>
<keyword evidence="2" id="KW-0238">DNA-binding</keyword>
<evidence type="ECO:0000256" key="1">
    <source>
        <dbReference type="ARBA" id="ARBA00023015"/>
    </source>
</evidence>
<sequence length="417" mass="44024">MEIGGHTRAEPISRAALALAECSDDPDAIAAAVHARHEVLDPAVAPEEVLDLAARSLDLAAAGSRAEAELWGRLWRLDVRLTVGDLTGYDAETAALAALADRLGWSVARWHLLRARAARLLLAGRPGAAADVAAEAFALAGTFEEQPARELHVAFLACLAPFTGRVPEWPGGLPAALARFGSEPIAVAQIGRLAMLGADRDTAAAACRALRDMLPDLAPDVRHNYILLSAGEIAAWLGWTGLARAVYARALPLAGRYLNTMTACHGAMDRSLGVIAAAIGEREAAERHLADAVAMEDRIGAVAFAAQARVAYAEVVRTCDGRRAHTLAAAALATARRLGLTAVAAAAAELCRDELTGRELQVADLAAEGLANREIAARLHISERTVETHVRNAIGKLGVTNRTQLAARLRAGNQYWH</sequence>
<dbReference type="GO" id="GO:0006355">
    <property type="term" value="P:regulation of DNA-templated transcription"/>
    <property type="evidence" value="ECO:0007669"/>
    <property type="project" value="InterPro"/>
</dbReference>
<dbReference type="PATRIC" id="fig|512565.3.peg.6433"/>
<dbReference type="EMBL" id="AP012319">
    <property type="protein sequence ID" value="BAL91651.1"/>
    <property type="molecule type" value="Genomic_DNA"/>
</dbReference>
<reference evidence="5 6" key="1">
    <citation type="submission" date="2012-02" db="EMBL/GenBank/DDBJ databases">
        <title>Complete genome sequence of Actinoplanes missouriensis 431 (= NBRC 102363).</title>
        <authorList>
            <person name="Ohnishi Y."/>
            <person name="Ishikawa J."/>
            <person name="Sekine M."/>
            <person name="Hosoyama A."/>
            <person name="Harada T."/>
            <person name="Narita H."/>
            <person name="Hata T."/>
            <person name="Konno Y."/>
            <person name="Tutikane K."/>
            <person name="Fujita N."/>
            <person name="Horinouchi S."/>
            <person name="Hayakawa M."/>
        </authorList>
    </citation>
    <scope>NUCLEOTIDE SEQUENCE [LARGE SCALE GENOMIC DNA]</scope>
    <source>
        <strain evidence="6">ATCC 14538 / DSM 43046 / CBS 188.64 / JCM 3121 / NBRC 102363 / NCIMB 12654 / NRRL B-3342 / UNCC 431</strain>
    </source>
</reference>
<keyword evidence="3" id="KW-0804">Transcription</keyword>
<evidence type="ECO:0000313" key="5">
    <source>
        <dbReference type="EMBL" id="BAL91651.1"/>
    </source>
</evidence>
<evidence type="ECO:0000256" key="3">
    <source>
        <dbReference type="ARBA" id="ARBA00023163"/>
    </source>
</evidence>
<dbReference type="PROSITE" id="PS00622">
    <property type="entry name" value="HTH_LUXR_1"/>
    <property type="match status" value="1"/>
</dbReference>
<proteinExistence type="predicted"/>
<dbReference type="Proteomes" id="UP000007882">
    <property type="component" value="Chromosome"/>
</dbReference>
<dbReference type="SMART" id="SM00421">
    <property type="entry name" value="HTH_LUXR"/>
    <property type="match status" value="1"/>
</dbReference>
<dbReference type="KEGG" id="ams:AMIS_64310"/>
<gene>
    <name evidence="5" type="ordered locus">AMIS_64310</name>
</gene>
<evidence type="ECO:0000256" key="2">
    <source>
        <dbReference type="ARBA" id="ARBA00023125"/>
    </source>
</evidence>